<dbReference type="EC" id="5.1.3.13" evidence="3 7"/>
<organism evidence="8 9">
    <name type="scientific">Nonlabens ponticola</name>
    <dbReference type="NCBI Taxonomy" id="2496866"/>
    <lineage>
        <taxon>Bacteria</taxon>
        <taxon>Pseudomonadati</taxon>
        <taxon>Bacteroidota</taxon>
        <taxon>Flavobacteriia</taxon>
        <taxon>Flavobacteriales</taxon>
        <taxon>Flavobacteriaceae</taxon>
        <taxon>Nonlabens</taxon>
    </lineage>
</organism>
<evidence type="ECO:0000256" key="6">
    <source>
        <dbReference type="PIRSR" id="PIRSR600888-3"/>
    </source>
</evidence>
<dbReference type="PANTHER" id="PTHR21047:SF2">
    <property type="entry name" value="THYMIDINE DIPHOSPHO-4-KETO-RHAMNOSE 3,5-EPIMERASE"/>
    <property type="match status" value="1"/>
</dbReference>
<comment type="catalytic activity">
    <reaction evidence="1 7">
        <text>dTDP-4-dehydro-6-deoxy-alpha-D-glucose = dTDP-4-dehydro-beta-L-rhamnose</text>
        <dbReference type="Rhea" id="RHEA:16969"/>
        <dbReference type="ChEBI" id="CHEBI:57649"/>
        <dbReference type="ChEBI" id="CHEBI:62830"/>
        <dbReference type="EC" id="5.1.3.13"/>
    </reaction>
</comment>
<evidence type="ECO:0000256" key="4">
    <source>
        <dbReference type="ARBA" id="ARBA00019595"/>
    </source>
</evidence>
<evidence type="ECO:0000256" key="7">
    <source>
        <dbReference type="RuleBase" id="RU364069"/>
    </source>
</evidence>
<dbReference type="KEGG" id="noj:EJ995_10825"/>
<dbReference type="Proteomes" id="UP000279600">
    <property type="component" value="Chromosome"/>
</dbReference>
<dbReference type="AlphaFoldDB" id="A0A3S9MZY3"/>
<keyword evidence="7 8" id="KW-0413">Isomerase</keyword>
<feature type="active site" description="Proton donor" evidence="5">
    <location>
        <position position="132"/>
    </location>
</feature>
<dbReference type="GO" id="GO:0000271">
    <property type="term" value="P:polysaccharide biosynthetic process"/>
    <property type="evidence" value="ECO:0007669"/>
    <property type="project" value="TreeGrafter"/>
</dbReference>
<evidence type="ECO:0000256" key="2">
    <source>
        <dbReference type="ARBA" id="ARBA00001997"/>
    </source>
</evidence>
<evidence type="ECO:0000313" key="8">
    <source>
        <dbReference type="EMBL" id="AZQ44708.1"/>
    </source>
</evidence>
<name>A0A3S9MZY3_9FLAO</name>
<dbReference type="SUPFAM" id="SSF51182">
    <property type="entry name" value="RmlC-like cupins"/>
    <property type="match status" value="1"/>
</dbReference>
<dbReference type="RefSeq" id="WP_126448411.1">
    <property type="nucleotide sequence ID" value="NZ_CP034549.1"/>
</dbReference>
<dbReference type="NCBIfam" id="TIGR01221">
    <property type="entry name" value="rmlC"/>
    <property type="match status" value="1"/>
</dbReference>
<dbReference type="Gene3D" id="2.60.120.10">
    <property type="entry name" value="Jelly Rolls"/>
    <property type="match status" value="1"/>
</dbReference>
<dbReference type="EMBL" id="CP034549">
    <property type="protein sequence ID" value="AZQ44708.1"/>
    <property type="molecule type" value="Genomic_DNA"/>
</dbReference>
<evidence type="ECO:0000256" key="1">
    <source>
        <dbReference type="ARBA" id="ARBA00001298"/>
    </source>
</evidence>
<dbReference type="CDD" id="cd00438">
    <property type="entry name" value="cupin_RmlC"/>
    <property type="match status" value="1"/>
</dbReference>
<keyword evidence="9" id="KW-1185">Reference proteome</keyword>
<dbReference type="GO" id="GO:0008830">
    <property type="term" value="F:dTDP-4-dehydrorhamnose 3,5-epimerase activity"/>
    <property type="evidence" value="ECO:0007669"/>
    <property type="project" value="UniProtKB-UniRule"/>
</dbReference>
<dbReference type="UniPathway" id="UPA00124"/>
<reference evidence="8 9" key="1">
    <citation type="submission" date="2018-12" db="EMBL/GenBank/DDBJ databases">
        <title>Complete genome of Nonlabens sp. MJ115.</title>
        <authorList>
            <person name="Choi H.S."/>
            <person name="Jung J."/>
        </authorList>
    </citation>
    <scope>NUCLEOTIDE SEQUENCE [LARGE SCALE GENOMIC DNA]</scope>
    <source>
        <strain evidence="8 9">MJ115</strain>
    </source>
</reference>
<evidence type="ECO:0000256" key="5">
    <source>
        <dbReference type="PIRSR" id="PIRSR600888-1"/>
    </source>
</evidence>
<sequence>MKIIPTAIDGCFVIEPAVFKDGRGYFMETFNAAKFKELTGIDTPFVQDNESYSNYGVIRGLHLQQGKHAQAKLVRCIKGTILDVAVDLRKESKTYMQYVAVELSGENKKQLYVPRGFAHGYSVLSEEALFAYKCDNFYNKGSEGGLRYDDPRLNIDWQLDASKVLVSDKDIKL</sequence>
<feature type="active site" description="Proton acceptor" evidence="5">
    <location>
        <position position="62"/>
    </location>
</feature>
<comment type="subunit">
    <text evidence="7">Homodimer.</text>
</comment>
<evidence type="ECO:0000313" key="9">
    <source>
        <dbReference type="Proteomes" id="UP000279600"/>
    </source>
</evidence>
<comment type="pathway">
    <text evidence="7">Carbohydrate biosynthesis; dTDP-L-rhamnose biosynthesis.</text>
</comment>
<gene>
    <name evidence="8" type="primary">rfbC</name>
    <name evidence="8" type="ORF">EJ995_10825</name>
</gene>
<proteinExistence type="inferred from homology"/>
<protein>
    <recommendedName>
        <fullName evidence="4 7">dTDP-4-dehydrorhamnose 3,5-epimerase</fullName>
        <ecNumber evidence="3 7">5.1.3.13</ecNumber>
    </recommendedName>
    <alternativeName>
        <fullName evidence="7">Thymidine diphospho-4-keto-rhamnose 3,5-epimerase</fullName>
    </alternativeName>
</protein>
<dbReference type="InterPro" id="IPR011051">
    <property type="entry name" value="RmlC_Cupin_sf"/>
</dbReference>
<comment type="similarity">
    <text evidence="7">Belongs to the dTDP-4-dehydrorhamnose 3,5-epimerase family.</text>
</comment>
<dbReference type="GO" id="GO:0019305">
    <property type="term" value="P:dTDP-rhamnose biosynthetic process"/>
    <property type="evidence" value="ECO:0007669"/>
    <property type="project" value="UniProtKB-UniRule"/>
</dbReference>
<dbReference type="InterPro" id="IPR000888">
    <property type="entry name" value="RmlC-like"/>
</dbReference>
<dbReference type="GO" id="GO:0005829">
    <property type="term" value="C:cytosol"/>
    <property type="evidence" value="ECO:0007669"/>
    <property type="project" value="TreeGrafter"/>
</dbReference>
<feature type="site" description="Participates in a stacking interaction with the thymidine ring of dTDP-4-oxo-6-deoxyglucose" evidence="6">
    <location>
        <position position="138"/>
    </location>
</feature>
<dbReference type="Pfam" id="PF00908">
    <property type="entry name" value="dTDP_sugar_isom"/>
    <property type="match status" value="1"/>
</dbReference>
<accession>A0A3S9MZY3</accession>
<evidence type="ECO:0000256" key="3">
    <source>
        <dbReference type="ARBA" id="ARBA00012098"/>
    </source>
</evidence>
<dbReference type="PANTHER" id="PTHR21047">
    <property type="entry name" value="DTDP-6-DEOXY-D-GLUCOSE-3,5 EPIMERASE"/>
    <property type="match status" value="1"/>
</dbReference>
<dbReference type="InterPro" id="IPR014710">
    <property type="entry name" value="RmlC-like_jellyroll"/>
</dbReference>
<comment type="function">
    <text evidence="2 7">Catalyzes the epimerization of the C3' and C5'positions of dTDP-6-deoxy-D-xylo-4-hexulose, forming dTDP-6-deoxy-L-lyxo-4-hexulose.</text>
</comment>
<dbReference type="OrthoDB" id="9800680at2"/>